<dbReference type="KEGG" id="lsm:121120140"/>
<name>A0A0K2UXR6_LEPSM</name>
<evidence type="ECO:0000259" key="1">
    <source>
        <dbReference type="SMART" id="SM01126"/>
    </source>
</evidence>
<dbReference type="OrthoDB" id="6346507at2759"/>
<dbReference type="InterPro" id="IPR053164">
    <property type="entry name" value="IS1016-like_transposase"/>
</dbReference>
<reference evidence="2" key="1">
    <citation type="submission" date="2014-05" db="EMBL/GenBank/DDBJ databases">
        <authorList>
            <person name="Chronopoulou M."/>
        </authorList>
    </citation>
    <scope>NUCLEOTIDE SEQUENCE</scope>
    <source>
        <tissue evidence="2">Whole organism</tissue>
    </source>
</reference>
<dbReference type="RefSeq" id="XP_071745179.1">
    <property type="nucleotide sequence ID" value="XM_071889078.1"/>
</dbReference>
<dbReference type="AlphaFoldDB" id="A0A0K2UXR6"/>
<dbReference type="GeneID" id="121120140"/>
<accession>A0A0K2UXR6</accession>
<dbReference type="SMART" id="SM01126">
    <property type="entry name" value="DDE_Tnp_IS1595"/>
    <property type="match status" value="1"/>
</dbReference>
<evidence type="ECO:0000313" key="2">
    <source>
        <dbReference type="EMBL" id="CDW42506.1"/>
    </source>
</evidence>
<dbReference type="InterPro" id="IPR024445">
    <property type="entry name" value="Tnp_ISXO2-like"/>
</dbReference>
<proteinExistence type="predicted"/>
<dbReference type="PANTHER" id="PTHR47163:SF2">
    <property type="entry name" value="SI:DKEY-17M8.2"/>
    <property type="match status" value="1"/>
</dbReference>
<feature type="domain" description="ISXO2-like transposase" evidence="1">
    <location>
        <begin position="125"/>
        <end position="269"/>
    </location>
</feature>
<dbReference type="PANTHER" id="PTHR47163">
    <property type="entry name" value="DDE_TNP_IS1595 DOMAIN-CONTAINING PROTEIN"/>
    <property type="match status" value="1"/>
</dbReference>
<dbReference type="RefSeq" id="XP_040570915.1">
    <property type="nucleotide sequence ID" value="XM_040714981.2"/>
</dbReference>
<organism evidence="2">
    <name type="scientific">Lepeophtheirus salmonis</name>
    <name type="common">Salmon louse</name>
    <name type="synonym">Caligus salmonis</name>
    <dbReference type="NCBI Taxonomy" id="72036"/>
    <lineage>
        <taxon>Eukaryota</taxon>
        <taxon>Metazoa</taxon>
        <taxon>Ecdysozoa</taxon>
        <taxon>Arthropoda</taxon>
        <taxon>Crustacea</taxon>
        <taxon>Multicrustacea</taxon>
        <taxon>Hexanauplia</taxon>
        <taxon>Copepoda</taxon>
        <taxon>Siphonostomatoida</taxon>
        <taxon>Caligidae</taxon>
        <taxon>Lepeophtheirus</taxon>
    </lineage>
</organism>
<dbReference type="Pfam" id="PF12762">
    <property type="entry name" value="DDE_Tnp_IS1595"/>
    <property type="match status" value="1"/>
</dbReference>
<dbReference type="EMBL" id="HACA01025145">
    <property type="protein sequence ID" value="CDW42506.1"/>
    <property type="molecule type" value="Transcribed_RNA"/>
</dbReference>
<sequence length="293" mass="33753">MRSDILNAVVSEEAAIGWLQDRGLIPLFMTCECEKKCKVVTRNELRCYRCPRSSCRKVYSFRYGTCFEKSKINFRNNIFLMYYWSLLTPVSTTVEVTSLSKCTVIDRYNFFRSICAHYFIDHPVRLGGPGRVVEIGQSMFGEARYRKGRQQVGHWVLGGIERGGGDCFLIEIADRTAETLLPIIAEYVLPETTVISDDATLHKIVDSLGMQHYTVQHKIGFVDPETGAHSQTIKSLWSRVKGMMRRLSVANTSRDLFATYLPEYMWRKKFAGDKVFDIFLEHIKKRYPLQLPS</sequence>
<protein>
    <submittedName>
        <fullName evidence="2">Putative LOC101846883 [Aplysia californica]</fullName>
    </submittedName>
</protein>